<dbReference type="Pfam" id="PF13439">
    <property type="entry name" value="Glyco_transf_4"/>
    <property type="match status" value="1"/>
</dbReference>
<dbReference type="InterPro" id="IPR028098">
    <property type="entry name" value="Glyco_trans_4-like_N"/>
</dbReference>
<organism evidence="3 6">
    <name type="scientific">Kosakonia radicincitans</name>
    <dbReference type="NCBI Taxonomy" id="283686"/>
    <lineage>
        <taxon>Bacteria</taxon>
        <taxon>Pseudomonadati</taxon>
        <taxon>Pseudomonadota</taxon>
        <taxon>Gammaproteobacteria</taxon>
        <taxon>Enterobacterales</taxon>
        <taxon>Enterobacteriaceae</taxon>
        <taxon>Kosakonia</taxon>
    </lineage>
</organism>
<reference evidence="5 6" key="1">
    <citation type="submission" date="2016-10" db="EMBL/GenBank/DDBJ databases">
        <authorList>
            <person name="Varghese N."/>
            <person name="Submissions S."/>
        </authorList>
    </citation>
    <scope>NUCLEOTIDE SEQUENCE [LARGE SCALE GENOMIC DNA]</scope>
    <source>
        <strain evidence="4 5">NFIX06</strain>
        <strain evidence="3 6">NFIX08</strain>
    </source>
</reference>
<dbReference type="GO" id="GO:0016757">
    <property type="term" value="F:glycosyltransferase activity"/>
    <property type="evidence" value="ECO:0007669"/>
    <property type="project" value="InterPro"/>
</dbReference>
<feature type="domain" description="Glycosyl transferase family 1" evidence="1">
    <location>
        <begin position="190"/>
        <end position="352"/>
    </location>
</feature>
<dbReference type="PANTHER" id="PTHR45947:SF14">
    <property type="entry name" value="SLL1723 PROTEIN"/>
    <property type="match status" value="1"/>
</dbReference>
<dbReference type="PANTHER" id="PTHR45947">
    <property type="entry name" value="SULFOQUINOVOSYL TRANSFERASE SQD2"/>
    <property type="match status" value="1"/>
</dbReference>
<sequence>MKTIGIFRNQLFKGSEVFISQQAEAIRAYNKCYIGRRALGNKPSSTTSWLLNANGTRKEKLSELYNALTTSPQPYLYILQQQPLDLIHAHFAIDGIYGLALANKRDIPLITTLHGFDVTVKNKDLLASRSPAWINYFLQQKKLKKEGDKFIGVSDFIVTQAIRNGFPEDKIIKHYIGIDVEKYQPAIATEQTGIILHVARLVEKKGTAVLLEAIKKVKASNKDVQLVIIGEGPLLCQLQAQTVAYGIDSNVTFTGALPHAEVMAWMRKASMLVLPSLTAKTGDAEGLGMVLLEASVTAIPVIGSNHGGIPEAIIDEKTGFLVQEGDTQQLAERILFLLNNEAKRCSIGREARTFVTENFNLALQTKKLENIYREVIHG</sequence>
<gene>
    <name evidence="4" type="ORF">SAMN03159428_02724</name>
    <name evidence="3" type="ORF">SAMN03159514_03374</name>
</gene>
<evidence type="ECO:0000313" key="6">
    <source>
        <dbReference type="Proteomes" id="UP000199173"/>
    </source>
</evidence>
<accession>A0AAX2EV89</accession>
<dbReference type="InterPro" id="IPR001296">
    <property type="entry name" value="Glyco_trans_1"/>
</dbReference>
<comment type="caution">
    <text evidence="3">The sequence shown here is derived from an EMBL/GenBank/DDBJ whole genome shotgun (WGS) entry which is preliminary data.</text>
</comment>
<evidence type="ECO:0000313" key="4">
    <source>
        <dbReference type="EMBL" id="SFT90347.1"/>
    </source>
</evidence>
<dbReference type="Pfam" id="PF00534">
    <property type="entry name" value="Glycos_transf_1"/>
    <property type="match status" value="1"/>
</dbReference>
<dbReference type="Gene3D" id="3.40.50.2000">
    <property type="entry name" value="Glycogen Phosphorylase B"/>
    <property type="match status" value="2"/>
</dbReference>
<evidence type="ECO:0000259" key="1">
    <source>
        <dbReference type="Pfam" id="PF00534"/>
    </source>
</evidence>
<keyword evidence="5" id="KW-1185">Reference proteome</keyword>
<dbReference type="RefSeq" id="WP_072439738.1">
    <property type="nucleotide sequence ID" value="NZ_FONC01000007.1"/>
</dbReference>
<feature type="domain" description="Glycosyltransferase subfamily 4-like N-terminal" evidence="2">
    <location>
        <begin position="76"/>
        <end position="181"/>
    </location>
</feature>
<name>A0AAX2EV89_9ENTR</name>
<evidence type="ECO:0000259" key="2">
    <source>
        <dbReference type="Pfam" id="PF13439"/>
    </source>
</evidence>
<protein>
    <submittedName>
        <fullName evidence="3">Glycosyltransferase involved in cell wall bisynthesis</fullName>
    </submittedName>
</protein>
<dbReference type="EMBL" id="FOYJ01000008">
    <property type="protein sequence ID" value="SFR20619.1"/>
    <property type="molecule type" value="Genomic_DNA"/>
</dbReference>
<dbReference type="Proteomes" id="UP000198760">
    <property type="component" value="Unassembled WGS sequence"/>
</dbReference>
<dbReference type="Proteomes" id="UP000199173">
    <property type="component" value="Unassembled WGS sequence"/>
</dbReference>
<dbReference type="InterPro" id="IPR050194">
    <property type="entry name" value="Glycosyltransferase_grp1"/>
</dbReference>
<dbReference type="SUPFAM" id="SSF53756">
    <property type="entry name" value="UDP-Glycosyltransferase/glycogen phosphorylase"/>
    <property type="match status" value="1"/>
</dbReference>
<evidence type="ECO:0000313" key="5">
    <source>
        <dbReference type="Proteomes" id="UP000198760"/>
    </source>
</evidence>
<proteinExistence type="predicted"/>
<dbReference type="EMBL" id="FPAV01000006">
    <property type="protein sequence ID" value="SFT90347.1"/>
    <property type="molecule type" value="Genomic_DNA"/>
</dbReference>
<dbReference type="AlphaFoldDB" id="A0AAX2EV89"/>
<evidence type="ECO:0000313" key="3">
    <source>
        <dbReference type="EMBL" id="SFR20619.1"/>
    </source>
</evidence>